<evidence type="ECO:0000256" key="4">
    <source>
        <dbReference type="ARBA" id="ARBA00023136"/>
    </source>
</evidence>
<evidence type="ECO:0000256" key="1">
    <source>
        <dbReference type="ARBA" id="ARBA00004442"/>
    </source>
</evidence>
<keyword evidence="5" id="KW-0998">Cell outer membrane</keyword>
<evidence type="ECO:0000256" key="3">
    <source>
        <dbReference type="ARBA" id="ARBA00022729"/>
    </source>
</evidence>
<dbReference type="OrthoDB" id="608091at2"/>
<feature type="domain" description="SusD-like N-terminal" evidence="7">
    <location>
        <begin position="22"/>
        <end position="228"/>
    </location>
</feature>
<sequence length="636" mass="72325">MRILYRTICLAIFCTLSISCKKYLDVTPDNVGTIDYAFRNRNEAENFLFTCYSTMQQMYEVTGNAGFTGSAEIVYPNNLNDHPINEAGFNMIRGTQNTASPVLNFWDGENNGIALFNALRRCNTMLENIDKPIDLSATEKKRWIAEVKFLKAYYHYYLIRMYGPMLLIKENLPINASAEEVKRKRSSTDEGFDYVISLMDEAIPDLPPVIQNQAKELGRITKVIAMSVKAEVLATAASPLFNGNPDYAGYTDNEGKPLFSTTYDPLKWKKAADACKEAIDEAELQGLKLYTFSPPANVSNVSQQLKDVLTIQNTITDKWETNPELIWAFNYYFRYQGYTIPRLTSKSVAISSSYPSTFAVPIGTAELFYTKNGVPINEDKTWDYANRNTVQTGDDDNKYYIKSGYQTAKTNFNRETRFYADLGFDGGVWFGNGVLDQNNPLYVQARGNTALAGPKSLSSTNITGYWPKKLANYLSIYDESFQAIDYHLPVIRLAGLYLLYAETLNEVNGPTAEVYTYIDKVRARAGLQGVQESWAGYSKNPGKASTKDGLRQIIHQERRIELCFEGQAGWDLRRWKELQEVLSKPVQGWNIYENNAVNYYRPQTLFIPLFGIKDYLWPIKTSDIIVNNNLSQNPYW</sequence>
<dbReference type="RefSeq" id="WP_129876280.1">
    <property type="nucleotide sequence ID" value="NZ_SEWG01000003.1"/>
</dbReference>
<evidence type="ECO:0000313" key="9">
    <source>
        <dbReference type="Proteomes" id="UP000293331"/>
    </source>
</evidence>
<comment type="similarity">
    <text evidence="2">Belongs to the SusD family.</text>
</comment>
<gene>
    <name evidence="8" type="ORF">EWM62_08775</name>
</gene>
<evidence type="ECO:0000256" key="5">
    <source>
        <dbReference type="ARBA" id="ARBA00023237"/>
    </source>
</evidence>
<dbReference type="GO" id="GO:0009279">
    <property type="term" value="C:cell outer membrane"/>
    <property type="evidence" value="ECO:0007669"/>
    <property type="project" value="UniProtKB-SubCell"/>
</dbReference>
<protein>
    <submittedName>
        <fullName evidence="8">RagB/SusD family nutrient uptake outer membrane protein</fullName>
    </submittedName>
</protein>
<name>A0A4V1ZBY0_9SPHI</name>
<dbReference type="InterPro" id="IPR011990">
    <property type="entry name" value="TPR-like_helical_dom_sf"/>
</dbReference>
<dbReference type="Gene3D" id="1.25.40.390">
    <property type="match status" value="1"/>
</dbReference>
<proteinExistence type="inferred from homology"/>
<keyword evidence="4" id="KW-0472">Membrane</keyword>
<dbReference type="SUPFAM" id="SSF48452">
    <property type="entry name" value="TPR-like"/>
    <property type="match status" value="1"/>
</dbReference>
<dbReference type="Pfam" id="PF14322">
    <property type="entry name" value="SusD-like_3"/>
    <property type="match status" value="1"/>
</dbReference>
<dbReference type="InterPro" id="IPR033985">
    <property type="entry name" value="SusD-like_N"/>
</dbReference>
<organism evidence="8 9">
    <name type="scientific">Mucilaginibacter terrigena</name>
    <dbReference type="NCBI Taxonomy" id="2492395"/>
    <lineage>
        <taxon>Bacteria</taxon>
        <taxon>Pseudomonadati</taxon>
        <taxon>Bacteroidota</taxon>
        <taxon>Sphingobacteriia</taxon>
        <taxon>Sphingobacteriales</taxon>
        <taxon>Sphingobacteriaceae</taxon>
        <taxon>Mucilaginibacter</taxon>
    </lineage>
</organism>
<evidence type="ECO:0000259" key="6">
    <source>
        <dbReference type="Pfam" id="PF07980"/>
    </source>
</evidence>
<dbReference type="InterPro" id="IPR012944">
    <property type="entry name" value="SusD_RagB_dom"/>
</dbReference>
<reference evidence="8 9" key="1">
    <citation type="submission" date="2019-02" db="EMBL/GenBank/DDBJ databases">
        <title>Bacterial novel species Mucilaginibacter sp. 17JY9-4 isolated from soil.</title>
        <authorList>
            <person name="Jung H.-Y."/>
        </authorList>
    </citation>
    <scope>NUCLEOTIDE SEQUENCE [LARGE SCALE GENOMIC DNA]</scope>
    <source>
        <strain evidence="8 9">17JY9-4</strain>
    </source>
</reference>
<dbReference type="EMBL" id="SEWG01000003">
    <property type="protein sequence ID" value="RYU90730.1"/>
    <property type="molecule type" value="Genomic_DNA"/>
</dbReference>
<dbReference type="Proteomes" id="UP000293331">
    <property type="component" value="Unassembled WGS sequence"/>
</dbReference>
<comment type="caution">
    <text evidence="8">The sequence shown here is derived from an EMBL/GenBank/DDBJ whole genome shotgun (WGS) entry which is preliminary data.</text>
</comment>
<evidence type="ECO:0000259" key="7">
    <source>
        <dbReference type="Pfam" id="PF14322"/>
    </source>
</evidence>
<keyword evidence="9" id="KW-1185">Reference proteome</keyword>
<dbReference type="PROSITE" id="PS51257">
    <property type="entry name" value="PROKAR_LIPOPROTEIN"/>
    <property type="match status" value="1"/>
</dbReference>
<accession>A0A4V1ZBY0</accession>
<evidence type="ECO:0000256" key="2">
    <source>
        <dbReference type="ARBA" id="ARBA00006275"/>
    </source>
</evidence>
<dbReference type="AlphaFoldDB" id="A0A4V1ZBY0"/>
<evidence type="ECO:0000313" key="8">
    <source>
        <dbReference type="EMBL" id="RYU90730.1"/>
    </source>
</evidence>
<keyword evidence="3" id="KW-0732">Signal</keyword>
<feature type="domain" description="RagB/SusD" evidence="6">
    <location>
        <begin position="353"/>
        <end position="636"/>
    </location>
</feature>
<dbReference type="Pfam" id="PF07980">
    <property type="entry name" value="SusD_RagB"/>
    <property type="match status" value="1"/>
</dbReference>
<comment type="subcellular location">
    <subcellularLocation>
        <location evidence="1">Cell outer membrane</location>
    </subcellularLocation>
</comment>